<dbReference type="GO" id="GO:0005886">
    <property type="term" value="C:plasma membrane"/>
    <property type="evidence" value="ECO:0007669"/>
    <property type="project" value="UniProtKB-SubCell"/>
</dbReference>
<keyword evidence="3" id="KW-0175">Coiled coil</keyword>
<evidence type="ECO:0000259" key="6">
    <source>
        <dbReference type="Pfam" id="PF25917"/>
    </source>
</evidence>
<evidence type="ECO:0000256" key="3">
    <source>
        <dbReference type="SAM" id="Coils"/>
    </source>
</evidence>
<feature type="domain" description="Multidrug resistance protein MdtA-like beta-barrel" evidence="7">
    <location>
        <begin position="239"/>
        <end position="299"/>
    </location>
</feature>
<keyword evidence="4" id="KW-0732">Signal</keyword>
<dbReference type="GO" id="GO:0022857">
    <property type="term" value="F:transmembrane transporter activity"/>
    <property type="evidence" value="ECO:0007669"/>
    <property type="project" value="InterPro"/>
</dbReference>
<dbReference type="Pfam" id="PF25967">
    <property type="entry name" value="RND-MFP_C"/>
    <property type="match status" value="1"/>
</dbReference>
<evidence type="ECO:0000256" key="2">
    <source>
        <dbReference type="ARBA" id="ARBA00009477"/>
    </source>
</evidence>
<dbReference type="InterPro" id="IPR006143">
    <property type="entry name" value="RND_pump_MFP"/>
</dbReference>
<dbReference type="InterPro" id="IPR058624">
    <property type="entry name" value="MdtA-like_HH"/>
</dbReference>
<organism evidence="9 10">
    <name type="scientific">Marinihelvus fidelis</name>
    <dbReference type="NCBI Taxonomy" id="2613842"/>
    <lineage>
        <taxon>Bacteria</taxon>
        <taxon>Pseudomonadati</taxon>
        <taxon>Pseudomonadota</taxon>
        <taxon>Gammaproteobacteria</taxon>
        <taxon>Chromatiales</taxon>
        <taxon>Wenzhouxiangellaceae</taxon>
        <taxon>Marinihelvus</taxon>
    </lineage>
</organism>
<dbReference type="FunFam" id="2.40.420.20:FF:000001">
    <property type="entry name" value="Efflux RND transporter periplasmic adaptor subunit"/>
    <property type="match status" value="1"/>
</dbReference>
<dbReference type="InterPro" id="IPR058625">
    <property type="entry name" value="MdtA-like_BSH"/>
</dbReference>
<dbReference type="Pfam" id="PF25917">
    <property type="entry name" value="BSH_RND"/>
    <property type="match status" value="1"/>
</dbReference>
<comment type="subcellular location">
    <subcellularLocation>
        <location evidence="1">Cell inner membrane</location>
        <topology evidence="1">Lipid-anchor</topology>
    </subcellularLocation>
</comment>
<dbReference type="GO" id="GO:0046677">
    <property type="term" value="P:response to antibiotic"/>
    <property type="evidence" value="ECO:0007669"/>
    <property type="project" value="TreeGrafter"/>
</dbReference>
<dbReference type="EMBL" id="VYXP01000001">
    <property type="protein sequence ID" value="KAA9134137.1"/>
    <property type="molecule type" value="Genomic_DNA"/>
</dbReference>
<dbReference type="PANTHER" id="PTHR30158">
    <property type="entry name" value="ACRA/E-RELATED COMPONENT OF DRUG EFFLUX TRANSPORTER"/>
    <property type="match status" value="1"/>
</dbReference>
<evidence type="ECO:0000313" key="10">
    <source>
        <dbReference type="Proteomes" id="UP000325372"/>
    </source>
</evidence>
<comment type="caution">
    <text evidence="9">The sequence shown here is derived from an EMBL/GenBank/DDBJ whole genome shotgun (WGS) entry which is preliminary data.</text>
</comment>
<evidence type="ECO:0000259" key="8">
    <source>
        <dbReference type="Pfam" id="PF25967"/>
    </source>
</evidence>
<dbReference type="Gene3D" id="2.40.30.170">
    <property type="match status" value="1"/>
</dbReference>
<feature type="chain" id="PRO_5024419320" evidence="4">
    <location>
        <begin position="30"/>
        <end position="396"/>
    </location>
</feature>
<name>A0A5N0TJ55_9GAMM</name>
<evidence type="ECO:0000259" key="7">
    <source>
        <dbReference type="Pfam" id="PF25944"/>
    </source>
</evidence>
<feature type="coiled-coil region" evidence="3">
    <location>
        <begin position="112"/>
        <end position="177"/>
    </location>
</feature>
<sequence length="396" mass="42444">MQSLLLRQLPVTHRLGQFALAALATAVLAGCDVQGATGQDAPPPPEVDVAAVLVEAVTINETFTGRLEAPETVELRPRVSGYIESVTFTEGELVDAGDVLFEIDARPYEARARAARAELEGARNQLQLAGQEAERARELMDDRAISREEHDQRVAALADAQARVALAEATVETAELDLEYTRVIAPVSGRAGRALVTRGNLANANQSLLTTIVSVNPLHVYFNSNESDAHGSRQLVDPRAGTPVRVTLGGATETNRMATLDYIDNRVDPATGTLTFRAELPNPDGLFTPGQFARVDMPVTRLDQAILVDRKAVLTDQDRRYVYVIGDDNTAARRDVVPGSEAGSLLVINAGLEPGDRVVVNGTQRIFFPGMPVSPNPVAMRPGAGDDSAAVAQNQR</sequence>
<proteinExistence type="inferred from homology"/>
<dbReference type="Gene3D" id="2.40.50.100">
    <property type="match status" value="1"/>
</dbReference>
<feature type="domain" description="Multidrug resistance protein MdtA-like C-terminal permuted SH3" evidence="8">
    <location>
        <begin position="304"/>
        <end position="365"/>
    </location>
</feature>
<dbReference type="InterPro" id="IPR058626">
    <property type="entry name" value="MdtA-like_b-barrel"/>
</dbReference>
<dbReference type="AlphaFoldDB" id="A0A5N0TJ55"/>
<evidence type="ECO:0000313" key="9">
    <source>
        <dbReference type="EMBL" id="KAA9134137.1"/>
    </source>
</evidence>
<comment type="similarity">
    <text evidence="2">Belongs to the membrane fusion protein (MFP) (TC 8.A.1) family.</text>
</comment>
<feature type="signal peptide" evidence="4">
    <location>
        <begin position="1"/>
        <end position="29"/>
    </location>
</feature>
<reference evidence="9 10" key="1">
    <citation type="submission" date="2019-09" db="EMBL/GenBank/DDBJ databases">
        <title>Wenzhouxiangella sp. Genome sequencing and assembly.</title>
        <authorList>
            <person name="Zhang R."/>
        </authorList>
    </citation>
    <scope>NUCLEOTIDE SEQUENCE [LARGE SCALE GENOMIC DNA]</scope>
    <source>
        <strain evidence="9 10">W260</strain>
    </source>
</reference>
<dbReference type="Pfam" id="PF25876">
    <property type="entry name" value="HH_MFP_RND"/>
    <property type="match status" value="1"/>
</dbReference>
<dbReference type="Gene3D" id="1.10.287.470">
    <property type="entry name" value="Helix hairpin bin"/>
    <property type="match status" value="1"/>
</dbReference>
<dbReference type="Pfam" id="PF25944">
    <property type="entry name" value="Beta-barrel_RND"/>
    <property type="match status" value="1"/>
</dbReference>
<dbReference type="PANTHER" id="PTHR30158:SF10">
    <property type="entry name" value="CATION EFFLUX PUMP"/>
    <property type="match status" value="1"/>
</dbReference>
<feature type="domain" description="Multidrug resistance protein MdtA-like barrel-sandwich hybrid" evidence="6">
    <location>
        <begin position="71"/>
        <end position="209"/>
    </location>
</feature>
<dbReference type="Proteomes" id="UP000325372">
    <property type="component" value="Unassembled WGS sequence"/>
</dbReference>
<evidence type="ECO:0000256" key="4">
    <source>
        <dbReference type="SAM" id="SignalP"/>
    </source>
</evidence>
<dbReference type="PROSITE" id="PS51257">
    <property type="entry name" value="PROKAR_LIPOPROTEIN"/>
    <property type="match status" value="1"/>
</dbReference>
<feature type="domain" description="Multidrug resistance protein MdtA-like alpha-helical hairpin" evidence="5">
    <location>
        <begin position="114"/>
        <end position="181"/>
    </location>
</feature>
<protein>
    <submittedName>
        <fullName evidence="9">Efflux RND transporter periplasmic adaptor subunit</fullName>
    </submittedName>
</protein>
<keyword evidence="10" id="KW-1185">Reference proteome</keyword>
<dbReference type="Gene3D" id="2.40.420.20">
    <property type="match status" value="1"/>
</dbReference>
<evidence type="ECO:0000259" key="5">
    <source>
        <dbReference type="Pfam" id="PF25876"/>
    </source>
</evidence>
<dbReference type="SUPFAM" id="SSF111369">
    <property type="entry name" value="HlyD-like secretion proteins"/>
    <property type="match status" value="1"/>
</dbReference>
<gene>
    <name evidence="9" type="ORF">F3N42_00915</name>
</gene>
<dbReference type="NCBIfam" id="TIGR01730">
    <property type="entry name" value="RND_mfp"/>
    <property type="match status" value="1"/>
</dbReference>
<evidence type="ECO:0000256" key="1">
    <source>
        <dbReference type="ARBA" id="ARBA00004519"/>
    </source>
</evidence>
<dbReference type="InterPro" id="IPR058627">
    <property type="entry name" value="MdtA-like_C"/>
</dbReference>
<accession>A0A5N0TJ55</accession>